<feature type="domain" description="NAD-dependent epimerase/dehydratase" evidence="2">
    <location>
        <begin position="4"/>
        <end position="224"/>
    </location>
</feature>
<name>A0A4Q1B302_9BACT</name>
<proteinExistence type="inferred from homology"/>
<organism evidence="3 4">
    <name type="scientific">Halarcobacter mediterraneus</name>
    <dbReference type="NCBI Taxonomy" id="2023153"/>
    <lineage>
        <taxon>Bacteria</taxon>
        <taxon>Pseudomonadati</taxon>
        <taxon>Campylobacterota</taxon>
        <taxon>Epsilonproteobacteria</taxon>
        <taxon>Campylobacterales</taxon>
        <taxon>Arcobacteraceae</taxon>
        <taxon>Halarcobacter</taxon>
    </lineage>
</organism>
<dbReference type="Proteomes" id="UP000289718">
    <property type="component" value="Unassembled WGS sequence"/>
</dbReference>
<dbReference type="PANTHER" id="PTHR43000">
    <property type="entry name" value="DTDP-D-GLUCOSE 4,6-DEHYDRATASE-RELATED"/>
    <property type="match status" value="1"/>
</dbReference>
<comment type="similarity">
    <text evidence="1">Belongs to the NAD(P)-dependent epimerase/dehydratase family.</text>
</comment>
<sequence length="292" mass="33116">MKKVLIIGIDSFTGVHLASYLKKDNYDVYGTTLSKSTNKKYKCDITQKENISEVLNIVKPDYLIHLSGVSFAAHGNNEDFYKINTIGTINILETLLSLKQKPKKIILASSATVYGNQGLEVLDESLCPKPANHYGASKYSMECLASGYFDKLSIIITRPFNYTGQGQAEHFLVPKIVKHFKEKKDFIELGNLDVIREFNDIDFVCESYKKLLECKASEEIVNICSGRGIKLLDIIALLKKITNHNIEIRVNQEFVRKDEIKSLTGSPFKLFNLIGEVKQFNFEETLLKMLDK</sequence>
<protein>
    <submittedName>
        <fullName evidence="3">Epimerase</fullName>
    </submittedName>
</protein>
<dbReference type="Pfam" id="PF01370">
    <property type="entry name" value="Epimerase"/>
    <property type="match status" value="1"/>
</dbReference>
<dbReference type="RefSeq" id="WP_129062167.1">
    <property type="nucleotide sequence ID" value="NZ_NXIE01000004.1"/>
</dbReference>
<keyword evidence="4" id="KW-1185">Reference proteome</keyword>
<reference evidence="3 4" key="1">
    <citation type="submission" date="2017-09" db="EMBL/GenBank/DDBJ databases">
        <title>Genomics of the genus Arcobacter.</title>
        <authorList>
            <person name="Perez-Cataluna A."/>
            <person name="Figueras M.J."/>
            <person name="Salas-Masso N."/>
        </authorList>
    </citation>
    <scope>NUCLEOTIDE SEQUENCE [LARGE SCALE GENOMIC DNA]</scope>
    <source>
        <strain evidence="3 4">F156-34</strain>
    </source>
</reference>
<evidence type="ECO:0000313" key="3">
    <source>
        <dbReference type="EMBL" id="RXK12299.1"/>
    </source>
</evidence>
<dbReference type="EMBL" id="NXIE01000004">
    <property type="protein sequence ID" value="RXK12299.1"/>
    <property type="molecule type" value="Genomic_DNA"/>
</dbReference>
<accession>A0A4Q1B302</accession>
<dbReference type="AlphaFoldDB" id="A0A4Q1B302"/>
<evidence type="ECO:0000259" key="2">
    <source>
        <dbReference type="Pfam" id="PF01370"/>
    </source>
</evidence>
<gene>
    <name evidence="3" type="ORF">CP965_11070</name>
</gene>
<dbReference type="Gene3D" id="3.90.25.10">
    <property type="entry name" value="UDP-galactose 4-epimerase, domain 1"/>
    <property type="match status" value="1"/>
</dbReference>
<dbReference type="SUPFAM" id="SSF51735">
    <property type="entry name" value="NAD(P)-binding Rossmann-fold domains"/>
    <property type="match status" value="1"/>
</dbReference>
<evidence type="ECO:0000313" key="4">
    <source>
        <dbReference type="Proteomes" id="UP000289718"/>
    </source>
</evidence>
<evidence type="ECO:0000256" key="1">
    <source>
        <dbReference type="ARBA" id="ARBA00007637"/>
    </source>
</evidence>
<dbReference type="Gene3D" id="3.40.50.720">
    <property type="entry name" value="NAD(P)-binding Rossmann-like Domain"/>
    <property type="match status" value="1"/>
</dbReference>
<dbReference type="InterPro" id="IPR036291">
    <property type="entry name" value="NAD(P)-bd_dom_sf"/>
</dbReference>
<comment type="caution">
    <text evidence="3">The sequence shown here is derived from an EMBL/GenBank/DDBJ whole genome shotgun (WGS) entry which is preliminary data.</text>
</comment>
<dbReference type="OrthoDB" id="9802815at2"/>
<dbReference type="InterPro" id="IPR001509">
    <property type="entry name" value="Epimerase_deHydtase"/>
</dbReference>